<dbReference type="Proteomes" id="UP000192257">
    <property type="component" value="Unassembled WGS sequence"/>
</dbReference>
<reference evidence="1 2" key="1">
    <citation type="submission" date="2017-03" db="EMBL/GenBank/DDBJ databases">
        <title>An alternative strategy for trypanosome survival in the mammalian bloodstream revealed through genome and transcriptome analysis of the ubiquitous bovine parasite Trypanosoma (Megatrypanum) theileri.</title>
        <authorList>
            <person name="Kelly S."/>
            <person name="Ivens A."/>
            <person name="Mott A."/>
            <person name="O'Neill E."/>
            <person name="Emms D."/>
            <person name="Macleod O."/>
            <person name="Voorheis P."/>
            <person name="Matthews J."/>
            <person name="Matthews K."/>
            <person name="Carrington M."/>
        </authorList>
    </citation>
    <scope>NUCLEOTIDE SEQUENCE [LARGE SCALE GENOMIC DNA]</scope>
    <source>
        <strain evidence="1">Edinburgh</strain>
    </source>
</reference>
<dbReference type="GeneID" id="39987233"/>
<sequence length="120" mass="13283">MGSACIRAARHDVVDGRHPQVSIKEIPSYLLFWNSQVRSADLHSTSMISTADTFRSALLVTMDSERHDQQSGSLSGLSLLEPLKSSSGSGEAHSAGWLYAPYFTGAAMQREQRLKEISWW</sequence>
<accession>A0A1X0NRA6</accession>
<dbReference type="OrthoDB" id="254419at2759"/>
<comment type="caution">
    <text evidence="1">The sequence shown here is derived from an EMBL/GenBank/DDBJ whole genome shotgun (WGS) entry which is preliminary data.</text>
</comment>
<name>A0A1X0NRA6_9TRYP</name>
<dbReference type="RefSeq" id="XP_028881308.1">
    <property type="nucleotide sequence ID" value="XM_029027453.1"/>
</dbReference>
<proteinExistence type="predicted"/>
<keyword evidence="2" id="KW-1185">Reference proteome</keyword>
<evidence type="ECO:0000313" key="2">
    <source>
        <dbReference type="Proteomes" id="UP000192257"/>
    </source>
</evidence>
<protein>
    <submittedName>
        <fullName evidence="1">Uncharacterized protein</fullName>
    </submittedName>
</protein>
<evidence type="ECO:0000313" key="1">
    <source>
        <dbReference type="EMBL" id="ORC87242.1"/>
    </source>
</evidence>
<organism evidence="1 2">
    <name type="scientific">Trypanosoma theileri</name>
    <dbReference type="NCBI Taxonomy" id="67003"/>
    <lineage>
        <taxon>Eukaryota</taxon>
        <taxon>Discoba</taxon>
        <taxon>Euglenozoa</taxon>
        <taxon>Kinetoplastea</taxon>
        <taxon>Metakinetoplastina</taxon>
        <taxon>Trypanosomatida</taxon>
        <taxon>Trypanosomatidae</taxon>
        <taxon>Trypanosoma</taxon>
    </lineage>
</organism>
<dbReference type="AlphaFoldDB" id="A0A1X0NRA6"/>
<dbReference type="VEuPathDB" id="TriTrypDB:TM35_000232130"/>
<dbReference type="EMBL" id="NBCO01000023">
    <property type="protein sequence ID" value="ORC87242.1"/>
    <property type="molecule type" value="Genomic_DNA"/>
</dbReference>
<gene>
    <name evidence="1" type="ORF">TM35_000232130</name>
</gene>